<keyword evidence="5" id="KW-1185">Reference proteome</keyword>
<keyword evidence="3" id="KW-1133">Transmembrane helix</keyword>
<gene>
    <name evidence="4" type="ORF">FLK61_00085</name>
</gene>
<feature type="compositionally biased region" description="Basic and acidic residues" evidence="2">
    <location>
        <begin position="133"/>
        <end position="328"/>
    </location>
</feature>
<keyword evidence="4" id="KW-0614">Plasmid</keyword>
<feature type="transmembrane region" description="Helical" evidence="3">
    <location>
        <begin position="428"/>
        <end position="453"/>
    </location>
</feature>
<accession>A0A856M6B2</accession>
<dbReference type="EMBL" id="CP041370">
    <property type="protein sequence ID" value="QDK92248.1"/>
    <property type="molecule type" value="Genomic_DNA"/>
</dbReference>
<dbReference type="Proteomes" id="UP000318138">
    <property type="component" value="Plasmid unnamed1"/>
</dbReference>
<reference evidence="4 5" key="1">
    <citation type="submission" date="2019-07" db="EMBL/GenBank/DDBJ databases">
        <title>Bacillus alkalisoli sp. nov. isolated from saline soil.</title>
        <authorList>
            <person name="Sun J.-Q."/>
            <person name="Xu L."/>
        </authorList>
    </citation>
    <scope>NUCLEOTIDE SEQUENCE [LARGE SCALE GENOMIC DNA]</scope>
    <source>
        <strain evidence="4 5">M4U3P1</strain>
        <plasmid evidence="4 5">unnamed1</plasmid>
    </source>
</reference>
<dbReference type="AlphaFoldDB" id="A0A856M6B2"/>
<evidence type="ECO:0000313" key="4">
    <source>
        <dbReference type="EMBL" id="QDK92248.1"/>
    </source>
</evidence>
<keyword evidence="3" id="KW-0472">Membrane</keyword>
<dbReference type="RefSeq" id="WP_013603208.1">
    <property type="nucleotide sequence ID" value="NZ_CP041370.1"/>
</dbReference>
<feature type="region of interest" description="Disordered" evidence="2">
    <location>
        <begin position="133"/>
        <end position="333"/>
    </location>
</feature>
<dbReference type="GeneID" id="39574304"/>
<geneLocation type="plasmid" evidence="4 5">
    <name>unnamed1</name>
</geneLocation>
<keyword evidence="3" id="KW-0812">Transmembrane</keyword>
<dbReference type="KEGG" id="psua:FLK61_00085"/>
<organism evidence="4 5">
    <name type="scientific">Paenalkalicoccus suaedae</name>
    <dbReference type="NCBI Taxonomy" id="2592382"/>
    <lineage>
        <taxon>Bacteria</taxon>
        <taxon>Bacillati</taxon>
        <taxon>Bacillota</taxon>
        <taxon>Bacilli</taxon>
        <taxon>Bacillales</taxon>
        <taxon>Bacillaceae</taxon>
        <taxon>Paenalkalicoccus</taxon>
    </lineage>
</organism>
<evidence type="ECO:0000313" key="5">
    <source>
        <dbReference type="Proteomes" id="UP000318138"/>
    </source>
</evidence>
<sequence>MIRASFKGGRKFRSIIPSRKQYSIRLASSKMAELERFAEENNLNAEIVLTIFDDEDNSVLFRESFSVGEGISNNLLFLVSRTLDTTFKDSPQEEKDALLQMLSKAMEEEAVEQECNKKLFSVPNLGFFKGRKKNELDPKAAEAERARQAEEKARQEAAEAERARQAEEKARQEAAEAERARQAEEKARQEAAEAERARQAEEEARQEAAEAERARQAEEKARQEAAEAERARQAEEEARQEAAEAERARQAEEKARQEAAEAERARQAEEKARQEAAEAERARQAEEEARQEAAEAERARQAEEKARQEAAEAERARQAEEIVEENKKGKPAAAVKTHLSNGFSKGIAFLKKQKQYVPDRKNKREIHPPIVAQESAAMRDLEKQLKMAKIELIEEIKKEKLELDKKLAKEKKKEDKHKKALAKRRKRMAAPGLGSSKLILFAILLIIGVQVYFNVESGNSPLTVPGWVIDIGNKVSNLVASYKKL</sequence>
<feature type="coiled-coil region" evidence="1">
    <location>
        <begin position="371"/>
        <end position="418"/>
    </location>
</feature>
<protein>
    <submittedName>
        <fullName evidence="4">Uncharacterized protein</fullName>
    </submittedName>
</protein>
<proteinExistence type="predicted"/>
<name>A0A856M6B2_9BACI</name>
<keyword evidence="1" id="KW-0175">Coiled coil</keyword>
<evidence type="ECO:0000256" key="1">
    <source>
        <dbReference type="SAM" id="Coils"/>
    </source>
</evidence>
<evidence type="ECO:0000256" key="2">
    <source>
        <dbReference type="SAM" id="MobiDB-lite"/>
    </source>
</evidence>
<evidence type="ECO:0000256" key="3">
    <source>
        <dbReference type="SAM" id="Phobius"/>
    </source>
</evidence>